<reference evidence="2 3" key="1">
    <citation type="submission" date="2015-07" db="EMBL/GenBank/DDBJ databases">
        <title>The genome of the fungus Escovopsis weberi, a specialized disease agent of ant agriculture.</title>
        <authorList>
            <person name="de Man T.J."/>
            <person name="Stajich J.E."/>
            <person name="Kubicek C.P."/>
            <person name="Chenthamara K."/>
            <person name="Atanasova L."/>
            <person name="Druzhinina I.S."/>
            <person name="Birnbaum S."/>
            <person name="Barribeau S.M."/>
            <person name="Teiling C."/>
            <person name="Suen G."/>
            <person name="Currie C."/>
            <person name="Gerardo N.M."/>
        </authorList>
    </citation>
    <scope>NUCLEOTIDE SEQUENCE [LARGE SCALE GENOMIC DNA]</scope>
</reference>
<organism evidence="2 3">
    <name type="scientific">Escovopsis weberi</name>
    <dbReference type="NCBI Taxonomy" id="150374"/>
    <lineage>
        <taxon>Eukaryota</taxon>
        <taxon>Fungi</taxon>
        <taxon>Dikarya</taxon>
        <taxon>Ascomycota</taxon>
        <taxon>Pezizomycotina</taxon>
        <taxon>Sordariomycetes</taxon>
        <taxon>Hypocreomycetidae</taxon>
        <taxon>Hypocreales</taxon>
        <taxon>Hypocreaceae</taxon>
        <taxon>Escovopsis</taxon>
    </lineage>
</organism>
<dbReference type="EMBL" id="LGSR01000020">
    <property type="protein sequence ID" value="KOS18479.1"/>
    <property type="molecule type" value="Genomic_DNA"/>
</dbReference>
<sequence>MSTLSGDSQVLATSNFTVSLPAEVKDIIYRYLLLAESAIQVHNGWKLVYKGAQKNRLALHTSILRVSKATFAQASRILYGENTFLYLLRDHPNSATDLRGRDEDDDDRSSAGDEGASDYDYDDSPRVARRRALQKRRAQKNDINFNKYSWLMRRIVVEAERNRYSEVTQDSMANAIRMFANKPPDGRGTRQRNIHTLTVRVAPQRIASHGPDAEDAYTFVNFFEPGSEVLRAIKSIECQYLHVDLLRGTGATATATRRSRGVDREPGCRLIVDMRYQRLERASLGSTSRDDMWAKDKLMAHRRKQKKDQSIAAVNQLALTVRQHCSQWTFDDGGFGESDLEVSDLEVSDLGE</sequence>
<name>A0A0N0RT74_ESCWE</name>
<evidence type="ECO:0000313" key="2">
    <source>
        <dbReference type="EMBL" id="KOS18479.1"/>
    </source>
</evidence>
<dbReference type="OrthoDB" id="5413827at2759"/>
<keyword evidence="3" id="KW-1185">Reference proteome</keyword>
<dbReference type="AlphaFoldDB" id="A0A0N0RT74"/>
<comment type="caution">
    <text evidence="2">The sequence shown here is derived from an EMBL/GenBank/DDBJ whole genome shotgun (WGS) entry which is preliminary data.</text>
</comment>
<proteinExistence type="predicted"/>
<feature type="region of interest" description="Disordered" evidence="1">
    <location>
        <begin position="96"/>
        <end position="135"/>
    </location>
</feature>
<protein>
    <submittedName>
        <fullName evidence="2">Uncharacterized protein</fullName>
    </submittedName>
</protein>
<accession>A0A0N0RT74</accession>
<gene>
    <name evidence="2" type="ORF">ESCO_000473</name>
</gene>
<evidence type="ECO:0000256" key="1">
    <source>
        <dbReference type="SAM" id="MobiDB-lite"/>
    </source>
</evidence>
<evidence type="ECO:0000313" key="3">
    <source>
        <dbReference type="Proteomes" id="UP000053831"/>
    </source>
</evidence>
<dbReference type="Proteomes" id="UP000053831">
    <property type="component" value="Unassembled WGS sequence"/>
</dbReference>
<dbReference type="STRING" id="150374.A0A0N0RT74"/>